<feature type="chain" id="PRO_5044212124" description="Tetratricopeptide repeat protein" evidence="6">
    <location>
        <begin position="26"/>
        <end position="288"/>
    </location>
</feature>
<dbReference type="Gene3D" id="1.25.40.10">
    <property type="entry name" value="Tetratricopeptide repeat domain"/>
    <property type="match status" value="2"/>
</dbReference>
<dbReference type="GO" id="GO:0046813">
    <property type="term" value="P:receptor-mediated virion attachment to host cell"/>
    <property type="evidence" value="ECO:0007669"/>
    <property type="project" value="TreeGrafter"/>
</dbReference>
<keyword evidence="4" id="KW-0175">Coiled coil</keyword>
<keyword evidence="6" id="KW-0732">Signal</keyword>
<feature type="transmembrane region" description="Helical" evidence="5">
    <location>
        <begin position="221"/>
        <end position="241"/>
    </location>
</feature>
<dbReference type="InterPro" id="IPR019734">
    <property type="entry name" value="TPR_rpt"/>
</dbReference>
<gene>
    <name evidence="7" type="ORF">Pbs1_12880</name>
</gene>
<dbReference type="InterPro" id="IPR013105">
    <property type="entry name" value="TPR_2"/>
</dbReference>
<keyword evidence="5" id="KW-1133">Transmembrane helix</keyword>
<organism evidence="7">
    <name type="scientific">Tenacibaculum sp. Pbs-1</name>
    <dbReference type="NCBI Taxonomy" id="3238748"/>
    <lineage>
        <taxon>Bacteria</taxon>
        <taxon>Pseudomonadati</taxon>
        <taxon>Bacteroidota</taxon>
        <taxon>Flavobacteriia</taxon>
        <taxon>Flavobacteriales</taxon>
        <taxon>Flavobacteriaceae</taxon>
        <taxon>Tenacibaculum</taxon>
    </lineage>
</organism>
<evidence type="ECO:0008006" key="8">
    <source>
        <dbReference type="Google" id="ProtNLM"/>
    </source>
</evidence>
<dbReference type="PANTHER" id="PTHR44858:SF1">
    <property type="entry name" value="UDP-N-ACETYLGLUCOSAMINE--PEPTIDE N-ACETYLGLUCOSAMINYLTRANSFERASE SPINDLY-RELATED"/>
    <property type="match status" value="1"/>
</dbReference>
<dbReference type="SMART" id="SM00028">
    <property type="entry name" value="TPR"/>
    <property type="match status" value="5"/>
</dbReference>
<dbReference type="PANTHER" id="PTHR44858">
    <property type="entry name" value="TETRATRICOPEPTIDE REPEAT PROTEIN 6"/>
    <property type="match status" value="1"/>
</dbReference>
<dbReference type="AlphaFoldDB" id="A0AB33KUR8"/>
<evidence type="ECO:0000256" key="6">
    <source>
        <dbReference type="SAM" id="SignalP"/>
    </source>
</evidence>
<feature type="coiled-coil region" evidence="4">
    <location>
        <begin position="138"/>
        <end position="165"/>
    </location>
</feature>
<evidence type="ECO:0000313" key="7">
    <source>
        <dbReference type="EMBL" id="BFP67945.1"/>
    </source>
</evidence>
<dbReference type="EMBL" id="AP035888">
    <property type="protein sequence ID" value="BFP67945.1"/>
    <property type="molecule type" value="Genomic_DNA"/>
</dbReference>
<dbReference type="PROSITE" id="PS51257">
    <property type="entry name" value="PROKAR_LIPOPROTEIN"/>
    <property type="match status" value="1"/>
</dbReference>
<keyword evidence="1" id="KW-0677">Repeat</keyword>
<dbReference type="InterPro" id="IPR050498">
    <property type="entry name" value="Ycf3"/>
</dbReference>
<keyword evidence="2 3" id="KW-0802">TPR repeat</keyword>
<feature type="transmembrane region" description="Helical" evidence="5">
    <location>
        <begin position="262"/>
        <end position="282"/>
    </location>
</feature>
<evidence type="ECO:0000256" key="5">
    <source>
        <dbReference type="SAM" id="Phobius"/>
    </source>
</evidence>
<protein>
    <recommendedName>
        <fullName evidence="8">Tetratricopeptide repeat protein</fullName>
    </recommendedName>
</protein>
<dbReference type="InterPro" id="IPR011990">
    <property type="entry name" value="TPR-like_helical_dom_sf"/>
</dbReference>
<proteinExistence type="predicted"/>
<evidence type="ECO:0000256" key="1">
    <source>
        <dbReference type="ARBA" id="ARBA00022737"/>
    </source>
</evidence>
<dbReference type="PROSITE" id="PS50005">
    <property type="entry name" value="TPR"/>
    <property type="match status" value="1"/>
</dbReference>
<evidence type="ECO:0000256" key="3">
    <source>
        <dbReference type="PROSITE-ProRule" id="PRU00339"/>
    </source>
</evidence>
<dbReference type="SUPFAM" id="SSF48452">
    <property type="entry name" value="TPR-like"/>
    <property type="match status" value="1"/>
</dbReference>
<name>A0AB33KUR8_9FLAO</name>
<evidence type="ECO:0000256" key="2">
    <source>
        <dbReference type="ARBA" id="ARBA00022803"/>
    </source>
</evidence>
<dbReference type="Pfam" id="PF07719">
    <property type="entry name" value="TPR_2"/>
    <property type="match status" value="1"/>
</dbReference>
<feature type="repeat" description="TPR" evidence="3">
    <location>
        <begin position="166"/>
        <end position="199"/>
    </location>
</feature>
<sequence>MKMFKYLFILFISLFFSCGSSISYEEQVKNYTMYVNKSDSLMKIEKYEKAISYSNAAIEITDTLPTAIYLKGLASYKLNLLDEAEDSFTKVIEIEGLTSEAYKDRAKVYFKNGDNDFIDDIEIYIKNNPNDNEASILKREYLERREEFEQAINEYSIAIEKNKNDTLLLSKRAELYFKNGDYEKSIKDYDHLLRLNPENKQADKKKNEILFLVNEKSNRNIFIIILLCFYVIYVTISHLILKPLVEKKAVSQIGGELEISKDPVIWILPIVLVLTFFILSYTNSIPNF</sequence>
<keyword evidence="5" id="KW-0472">Membrane</keyword>
<reference evidence="7" key="1">
    <citation type="submission" date="2024-08" db="EMBL/GenBank/DDBJ databases">
        <title>Whole genome sequence of Tenacibaculum sp. strain pbs-1 associated with black-spot shell disease in Akoya pearl oysters.</title>
        <authorList>
            <person name="Sakatoku A."/>
            <person name="Suzuki T."/>
            <person name="Hatano K."/>
            <person name="Seki M."/>
            <person name="Tanaka D."/>
            <person name="Nakamura S."/>
            <person name="Suzuki N."/>
            <person name="Isshiki T."/>
        </authorList>
    </citation>
    <scope>NUCLEOTIDE SEQUENCE</scope>
    <source>
        <strain evidence="7">Pbs-1</strain>
    </source>
</reference>
<accession>A0AB33KUR8</accession>
<dbReference type="GO" id="GO:0009279">
    <property type="term" value="C:cell outer membrane"/>
    <property type="evidence" value="ECO:0007669"/>
    <property type="project" value="TreeGrafter"/>
</dbReference>
<feature type="signal peptide" evidence="6">
    <location>
        <begin position="1"/>
        <end position="25"/>
    </location>
</feature>
<dbReference type="Pfam" id="PF13181">
    <property type="entry name" value="TPR_8"/>
    <property type="match status" value="2"/>
</dbReference>
<evidence type="ECO:0000256" key="4">
    <source>
        <dbReference type="SAM" id="Coils"/>
    </source>
</evidence>
<keyword evidence="5" id="KW-0812">Transmembrane</keyword>